<gene>
    <name evidence="2" type="ORF">B9Z19DRAFT_1127102</name>
</gene>
<dbReference type="OrthoDB" id="5365666at2759"/>
<name>A0A2T6ZRW1_TUBBO</name>
<proteinExistence type="predicted"/>
<protein>
    <submittedName>
        <fullName evidence="2">Uncharacterized protein</fullName>
    </submittedName>
</protein>
<organism evidence="2 3">
    <name type="scientific">Tuber borchii</name>
    <name type="common">White truffle</name>
    <dbReference type="NCBI Taxonomy" id="42251"/>
    <lineage>
        <taxon>Eukaryota</taxon>
        <taxon>Fungi</taxon>
        <taxon>Dikarya</taxon>
        <taxon>Ascomycota</taxon>
        <taxon>Pezizomycotina</taxon>
        <taxon>Pezizomycetes</taxon>
        <taxon>Pezizales</taxon>
        <taxon>Tuberaceae</taxon>
        <taxon>Tuber</taxon>
    </lineage>
</organism>
<accession>A0A2T6ZRW1</accession>
<feature type="region of interest" description="Disordered" evidence="1">
    <location>
        <begin position="212"/>
        <end position="235"/>
    </location>
</feature>
<evidence type="ECO:0000256" key="1">
    <source>
        <dbReference type="SAM" id="MobiDB-lite"/>
    </source>
</evidence>
<evidence type="ECO:0000313" key="3">
    <source>
        <dbReference type="Proteomes" id="UP000244722"/>
    </source>
</evidence>
<dbReference type="AlphaFoldDB" id="A0A2T6ZRW1"/>
<dbReference type="EMBL" id="NESQ01000126">
    <property type="protein sequence ID" value="PUU78240.1"/>
    <property type="molecule type" value="Genomic_DNA"/>
</dbReference>
<comment type="caution">
    <text evidence="2">The sequence shown here is derived from an EMBL/GenBank/DDBJ whole genome shotgun (WGS) entry which is preliminary data.</text>
</comment>
<dbReference type="Proteomes" id="UP000244722">
    <property type="component" value="Unassembled WGS sequence"/>
</dbReference>
<reference evidence="2 3" key="1">
    <citation type="submission" date="2017-04" db="EMBL/GenBank/DDBJ databases">
        <title>Draft genome sequence of Tuber borchii Vittad., a whitish edible truffle.</title>
        <authorList>
            <consortium name="DOE Joint Genome Institute"/>
            <person name="Murat C."/>
            <person name="Kuo A."/>
            <person name="Barry K.W."/>
            <person name="Clum A."/>
            <person name="Dockter R.B."/>
            <person name="Fauchery L."/>
            <person name="Iotti M."/>
            <person name="Kohler A."/>
            <person name="Labutti K."/>
            <person name="Lindquist E.A."/>
            <person name="Lipzen A."/>
            <person name="Ohm R.A."/>
            <person name="Wang M."/>
            <person name="Grigoriev I.V."/>
            <person name="Zambonelli A."/>
            <person name="Martin F.M."/>
        </authorList>
    </citation>
    <scope>NUCLEOTIDE SEQUENCE [LARGE SCALE GENOMIC DNA]</scope>
    <source>
        <strain evidence="2 3">Tbo3840</strain>
    </source>
</reference>
<sequence>MSMQQCRPVPGPSGPPNTLVRITNEETESEIASILTIAGSTMTKIRRKTYRWSQGSRNREHSLARANVYETQAFAQFDYIASCIQDYWSSHDDIGAREFIRDISEAKDNLLTIFGDLVFEIGNTGWTKLESIEEVEEEEEEEEGCEVGSPRAYHIGVRRGEEDDGSKTVMTDVEESTARLVYAIRFPEDPITSASTGKTLRERISLTRLGFRPSSRNGVPRGTAPAVENRAERKRDKVKRVLRRLSFRGKGSAMSFPPPALP</sequence>
<keyword evidence="3" id="KW-1185">Reference proteome</keyword>
<evidence type="ECO:0000313" key="2">
    <source>
        <dbReference type="EMBL" id="PUU78240.1"/>
    </source>
</evidence>